<evidence type="ECO:0000313" key="1">
    <source>
        <dbReference type="EMBL" id="MQL86728.1"/>
    </source>
</evidence>
<sequence length="75" mass="8054">MVRLAAALAIMVQKTSQGRAGGSEEAGAKAVWAMLRLEAANRDLVWSPVGDGELVQSRRSPDLGLVWSRQMGMQS</sequence>
<proteinExistence type="predicted"/>
<comment type="caution">
    <text evidence="1">The sequence shown here is derived from an EMBL/GenBank/DDBJ whole genome shotgun (WGS) entry which is preliminary data.</text>
</comment>
<name>A0A843UTB9_COLES</name>
<gene>
    <name evidence="1" type="ORF">Taro_019260</name>
</gene>
<organism evidence="1 2">
    <name type="scientific">Colocasia esculenta</name>
    <name type="common">Wild taro</name>
    <name type="synonym">Arum esculentum</name>
    <dbReference type="NCBI Taxonomy" id="4460"/>
    <lineage>
        <taxon>Eukaryota</taxon>
        <taxon>Viridiplantae</taxon>
        <taxon>Streptophyta</taxon>
        <taxon>Embryophyta</taxon>
        <taxon>Tracheophyta</taxon>
        <taxon>Spermatophyta</taxon>
        <taxon>Magnoliopsida</taxon>
        <taxon>Liliopsida</taxon>
        <taxon>Araceae</taxon>
        <taxon>Aroideae</taxon>
        <taxon>Colocasieae</taxon>
        <taxon>Colocasia</taxon>
    </lineage>
</organism>
<evidence type="ECO:0000313" key="2">
    <source>
        <dbReference type="Proteomes" id="UP000652761"/>
    </source>
</evidence>
<accession>A0A843UTB9</accession>
<dbReference type="EMBL" id="NMUH01000922">
    <property type="protein sequence ID" value="MQL86728.1"/>
    <property type="molecule type" value="Genomic_DNA"/>
</dbReference>
<keyword evidence="2" id="KW-1185">Reference proteome</keyword>
<dbReference type="Proteomes" id="UP000652761">
    <property type="component" value="Unassembled WGS sequence"/>
</dbReference>
<dbReference type="AlphaFoldDB" id="A0A843UTB9"/>
<reference evidence="1" key="1">
    <citation type="submission" date="2017-07" db="EMBL/GenBank/DDBJ databases">
        <title>Taro Niue Genome Assembly and Annotation.</title>
        <authorList>
            <person name="Atibalentja N."/>
            <person name="Keating K."/>
            <person name="Fields C.J."/>
        </authorList>
    </citation>
    <scope>NUCLEOTIDE SEQUENCE</scope>
    <source>
        <strain evidence="1">Niue_2</strain>
        <tissue evidence="1">Leaf</tissue>
    </source>
</reference>
<protein>
    <submittedName>
        <fullName evidence="1">Uncharacterized protein</fullName>
    </submittedName>
</protein>